<dbReference type="Pfam" id="PF01047">
    <property type="entry name" value="MarR"/>
    <property type="match status" value="1"/>
</dbReference>
<dbReference type="Proteomes" id="UP000523079">
    <property type="component" value="Unassembled WGS sequence"/>
</dbReference>
<dbReference type="GO" id="GO:0003700">
    <property type="term" value="F:DNA-binding transcription factor activity"/>
    <property type="evidence" value="ECO:0007669"/>
    <property type="project" value="InterPro"/>
</dbReference>
<dbReference type="PRINTS" id="PR00598">
    <property type="entry name" value="HTHMARR"/>
</dbReference>
<proteinExistence type="predicted"/>
<keyword evidence="4" id="KW-1185">Reference proteome</keyword>
<dbReference type="AlphaFoldDB" id="A0A7W3P603"/>
<dbReference type="GO" id="GO:0006950">
    <property type="term" value="P:response to stress"/>
    <property type="evidence" value="ECO:0007669"/>
    <property type="project" value="TreeGrafter"/>
</dbReference>
<dbReference type="PANTHER" id="PTHR33164:SF57">
    <property type="entry name" value="MARR-FAMILY TRANSCRIPTIONAL REGULATOR"/>
    <property type="match status" value="1"/>
</dbReference>
<organism evidence="3 4">
    <name type="scientific">Microlunatus kandeliicorticis</name>
    <dbReference type="NCBI Taxonomy" id="1759536"/>
    <lineage>
        <taxon>Bacteria</taxon>
        <taxon>Bacillati</taxon>
        <taxon>Actinomycetota</taxon>
        <taxon>Actinomycetes</taxon>
        <taxon>Propionibacteriales</taxon>
        <taxon>Propionibacteriaceae</taxon>
        <taxon>Microlunatus</taxon>
    </lineage>
</organism>
<reference evidence="3 4" key="1">
    <citation type="submission" date="2020-07" db="EMBL/GenBank/DDBJ databases">
        <title>Sequencing the genomes of 1000 actinobacteria strains.</title>
        <authorList>
            <person name="Klenk H.-P."/>
        </authorList>
    </citation>
    <scope>NUCLEOTIDE SEQUENCE [LARGE SCALE GENOMIC DNA]</scope>
    <source>
        <strain evidence="3 4">DSM 100723</strain>
    </source>
</reference>
<dbReference type="InterPro" id="IPR039422">
    <property type="entry name" value="MarR/SlyA-like"/>
</dbReference>
<dbReference type="Gene3D" id="1.10.10.10">
    <property type="entry name" value="Winged helix-like DNA-binding domain superfamily/Winged helix DNA-binding domain"/>
    <property type="match status" value="1"/>
</dbReference>
<dbReference type="PANTHER" id="PTHR33164">
    <property type="entry name" value="TRANSCRIPTIONAL REGULATOR, MARR FAMILY"/>
    <property type="match status" value="1"/>
</dbReference>
<accession>A0A7W3P603</accession>
<protein>
    <submittedName>
        <fullName evidence="3">DNA-binding MarR family transcriptional regulator</fullName>
    </submittedName>
</protein>
<evidence type="ECO:0000259" key="2">
    <source>
        <dbReference type="PROSITE" id="PS50995"/>
    </source>
</evidence>
<feature type="compositionally biased region" description="Basic and acidic residues" evidence="1">
    <location>
        <begin position="140"/>
        <end position="172"/>
    </location>
</feature>
<feature type="region of interest" description="Disordered" evidence="1">
    <location>
        <begin position="138"/>
        <end position="172"/>
    </location>
</feature>
<dbReference type="InterPro" id="IPR036388">
    <property type="entry name" value="WH-like_DNA-bd_sf"/>
</dbReference>
<dbReference type="CDD" id="cd00090">
    <property type="entry name" value="HTH_ARSR"/>
    <property type="match status" value="1"/>
</dbReference>
<dbReference type="SMART" id="SM00347">
    <property type="entry name" value="HTH_MARR"/>
    <property type="match status" value="1"/>
</dbReference>
<dbReference type="PROSITE" id="PS50995">
    <property type="entry name" value="HTH_MARR_2"/>
    <property type="match status" value="1"/>
</dbReference>
<comment type="caution">
    <text evidence="3">The sequence shown here is derived from an EMBL/GenBank/DDBJ whole genome shotgun (WGS) entry which is preliminary data.</text>
</comment>
<sequence>MQLSGWQPRTPEEGLIAALIRVGRMFKSAGREADPHTYWLLHMLRCRGTVRMTDLAADLQLDTSTVSRQLSQLDKAGLIVRSQHPDDGRAQAVSISPAGTELLDRAQEERVRFVTERTADWAPGDLATLTRLLLAFAGEDAGREETPHTTEPRDRSAGRTPTDARTHELEHA</sequence>
<name>A0A7W3P603_9ACTN</name>
<feature type="domain" description="HTH marR-type" evidence="2">
    <location>
        <begin position="12"/>
        <end position="138"/>
    </location>
</feature>
<evidence type="ECO:0000256" key="1">
    <source>
        <dbReference type="SAM" id="MobiDB-lite"/>
    </source>
</evidence>
<dbReference type="RefSeq" id="WP_182560110.1">
    <property type="nucleotide sequence ID" value="NZ_JACGWT010000003.1"/>
</dbReference>
<keyword evidence="3" id="KW-0238">DNA-binding</keyword>
<evidence type="ECO:0000313" key="4">
    <source>
        <dbReference type="Proteomes" id="UP000523079"/>
    </source>
</evidence>
<evidence type="ECO:0000313" key="3">
    <source>
        <dbReference type="EMBL" id="MBA8794551.1"/>
    </source>
</evidence>
<dbReference type="EMBL" id="JACGWT010000003">
    <property type="protein sequence ID" value="MBA8794551.1"/>
    <property type="molecule type" value="Genomic_DNA"/>
</dbReference>
<dbReference type="InterPro" id="IPR011991">
    <property type="entry name" value="ArsR-like_HTH"/>
</dbReference>
<dbReference type="InterPro" id="IPR036390">
    <property type="entry name" value="WH_DNA-bd_sf"/>
</dbReference>
<dbReference type="InterPro" id="IPR000835">
    <property type="entry name" value="HTH_MarR-typ"/>
</dbReference>
<dbReference type="GO" id="GO:0003677">
    <property type="term" value="F:DNA binding"/>
    <property type="evidence" value="ECO:0007669"/>
    <property type="project" value="UniProtKB-KW"/>
</dbReference>
<gene>
    <name evidence="3" type="ORF">FHX74_002170</name>
</gene>
<dbReference type="SUPFAM" id="SSF46785">
    <property type="entry name" value="Winged helix' DNA-binding domain"/>
    <property type="match status" value="1"/>
</dbReference>